<reference evidence="12" key="1">
    <citation type="submission" date="2020-12" db="UniProtKB">
        <authorList>
            <consortium name="WormBaseParasite"/>
        </authorList>
    </citation>
    <scope>IDENTIFICATION</scope>
    <source>
        <strain evidence="12">MHco3</strain>
    </source>
</reference>
<dbReference type="GO" id="GO:0089718">
    <property type="term" value="P:amino acid import across plasma membrane"/>
    <property type="evidence" value="ECO:0007669"/>
    <property type="project" value="TreeGrafter"/>
</dbReference>
<feature type="transmembrane region" description="Helical" evidence="10">
    <location>
        <begin position="460"/>
        <end position="486"/>
    </location>
</feature>
<evidence type="ECO:0000256" key="2">
    <source>
        <dbReference type="ARBA" id="ARBA00022448"/>
    </source>
</evidence>
<dbReference type="Pfam" id="PF00209">
    <property type="entry name" value="SNF"/>
    <property type="match status" value="2"/>
</dbReference>
<evidence type="ECO:0000256" key="3">
    <source>
        <dbReference type="ARBA" id="ARBA00022692"/>
    </source>
</evidence>
<feature type="binding site" evidence="7">
    <location>
        <position position="75"/>
    </location>
    <ligand>
        <name>Na(+)</name>
        <dbReference type="ChEBI" id="CHEBI:29101"/>
        <label>1</label>
    </ligand>
</feature>
<evidence type="ECO:0000256" key="9">
    <source>
        <dbReference type="SAM" id="MobiDB-lite"/>
    </source>
</evidence>
<keyword evidence="4" id="KW-0769">Symport</keyword>
<evidence type="ECO:0000313" key="12">
    <source>
        <dbReference type="WBParaSite" id="HCON_00144280-00001"/>
    </source>
</evidence>
<dbReference type="InterPro" id="IPR000175">
    <property type="entry name" value="Na/ntran_symport"/>
</dbReference>
<evidence type="ECO:0000256" key="10">
    <source>
        <dbReference type="SAM" id="Phobius"/>
    </source>
</evidence>
<dbReference type="WBParaSite" id="HCON_00144280-00001">
    <property type="protein sequence ID" value="HCON_00144280-00001"/>
    <property type="gene ID" value="HCON_00144280"/>
</dbReference>
<evidence type="ECO:0000313" key="11">
    <source>
        <dbReference type="Proteomes" id="UP000025227"/>
    </source>
</evidence>
<comment type="subcellular location">
    <subcellularLocation>
        <location evidence="1">Membrane</location>
        <topology evidence="1">Multi-pass membrane protein</topology>
    </subcellularLocation>
</comment>
<dbReference type="PROSITE" id="PS50267">
    <property type="entry name" value="NA_NEUROTRAN_SYMP_3"/>
    <property type="match status" value="1"/>
</dbReference>
<feature type="transmembrane region" description="Helical" evidence="10">
    <location>
        <begin position="311"/>
        <end position="330"/>
    </location>
</feature>
<evidence type="ECO:0000256" key="1">
    <source>
        <dbReference type="ARBA" id="ARBA00004141"/>
    </source>
</evidence>
<keyword evidence="11" id="KW-1185">Reference proteome</keyword>
<dbReference type="OrthoDB" id="5865587at2759"/>
<dbReference type="OMA" id="RNEMPWH"/>
<protein>
    <submittedName>
        <fullName evidence="12">Sodium channel protein</fullName>
    </submittedName>
</protein>
<evidence type="ECO:0000256" key="5">
    <source>
        <dbReference type="ARBA" id="ARBA00022989"/>
    </source>
</evidence>
<feature type="transmembrane region" description="Helical" evidence="10">
    <location>
        <begin position="350"/>
        <end position="367"/>
    </location>
</feature>
<feature type="transmembrane region" description="Helical" evidence="10">
    <location>
        <begin position="584"/>
        <end position="605"/>
    </location>
</feature>
<accession>A0A7I4YTD2</accession>
<keyword evidence="8" id="KW-1015">Disulfide bond</keyword>
<keyword evidence="7" id="KW-0479">Metal-binding</keyword>
<feature type="transmembrane region" description="Helical" evidence="10">
    <location>
        <begin position="67"/>
        <end position="88"/>
    </location>
</feature>
<feature type="binding site" evidence="7">
    <location>
        <position position="476"/>
    </location>
    <ligand>
        <name>Na(+)</name>
        <dbReference type="ChEBI" id="CHEBI:29101"/>
        <label>1</label>
    </ligand>
</feature>
<feature type="transmembrane region" description="Helical" evidence="10">
    <location>
        <begin position="94"/>
        <end position="115"/>
    </location>
</feature>
<feature type="transmembrane region" description="Helical" evidence="10">
    <location>
        <begin position="283"/>
        <end position="299"/>
    </location>
</feature>
<feature type="transmembrane region" description="Helical" evidence="10">
    <location>
        <begin position="538"/>
        <end position="557"/>
    </location>
</feature>
<sequence>MSADRAQVNTKKDEPGEDSGSFSPVETYESESVAILKDNVFYDEEQLMMLNKLTRSLMFRPMWKNRISAFSVMSGYILAFSTFARFCYFFDQYGLIYFIPFTICMVFIGIPLLYFELSLGQFTSLNSIVIFNRMVPISMGLGVSMTLLSILVTITDHLAIYSFVAVVGSTIQMNRNEMPWHSCANFYSSVECKNSMGCPTLFREDFFFYEKCFVYEHGMPSVLRDYAGECIRSEASVFYPPLQSSTHTPQYNILRQKSSTINYLARKIGMTSMANFTFDYPTPRQYFALVCVLAVHVFVSMRERSFIIKCCYFNIMFSYIMVIVFIVSIITTKSRQHYTWLWREQNPFLPKMWASAVQLTLALLRIGQSGLHSLGSQTKFRHNILTDATMVVMFVLFGTYLFAYAHILVASSGGLKAADYDFQKFDAYLNEEQKQGIYYQIFRFWTTMANLSIYGSYEPYVQWAISTIFALLAISSTFVWLELFVLSIVTTSNSLSDSASRVTLLRTTILCFALPFFITRSQAGFHAVIAAENTVIPVGAAVLVSTELLIVGCIYGFKRLWSNISSMVADPDEGDNIARRISGVVFMLIWTVTPLLIITALVVAYPAPHEAAKTSVTVLMVIIFGPIPLFAIFKTAYMIRRKVPLRALYKPDFYLWGPRNDENRVRAAAWEKKMNIRLH</sequence>
<dbReference type="Proteomes" id="UP000025227">
    <property type="component" value="Unplaced"/>
</dbReference>
<keyword evidence="2" id="KW-0813">Transport</keyword>
<evidence type="ECO:0000256" key="6">
    <source>
        <dbReference type="ARBA" id="ARBA00023136"/>
    </source>
</evidence>
<dbReference type="GO" id="GO:0005283">
    <property type="term" value="F:amino acid:sodium symporter activity"/>
    <property type="evidence" value="ECO:0007669"/>
    <property type="project" value="TreeGrafter"/>
</dbReference>
<keyword evidence="7" id="KW-0915">Sodium</keyword>
<dbReference type="PRINTS" id="PR00176">
    <property type="entry name" value="NANEUSMPORT"/>
</dbReference>
<evidence type="ECO:0000256" key="4">
    <source>
        <dbReference type="ARBA" id="ARBA00022847"/>
    </source>
</evidence>
<organism evidence="11 12">
    <name type="scientific">Haemonchus contortus</name>
    <name type="common">Barber pole worm</name>
    <dbReference type="NCBI Taxonomy" id="6289"/>
    <lineage>
        <taxon>Eukaryota</taxon>
        <taxon>Metazoa</taxon>
        <taxon>Ecdysozoa</taxon>
        <taxon>Nematoda</taxon>
        <taxon>Chromadorea</taxon>
        <taxon>Rhabditida</taxon>
        <taxon>Rhabditina</taxon>
        <taxon>Rhabditomorpha</taxon>
        <taxon>Strongyloidea</taxon>
        <taxon>Trichostrongylidae</taxon>
        <taxon>Haemonchus</taxon>
    </lineage>
</organism>
<keyword evidence="3 10" id="KW-0812">Transmembrane</keyword>
<feature type="binding site" evidence="7">
    <location>
        <position position="472"/>
    </location>
    <ligand>
        <name>Na(+)</name>
        <dbReference type="ChEBI" id="CHEBI:29101"/>
        <label>1</label>
    </ligand>
</feature>
<keyword evidence="5 10" id="KW-1133">Transmembrane helix</keyword>
<dbReference type="SUPFAM" id="SSF161070">
    <property type="entry name" value="SNF-like"/>
    <property type="match status" value="1"/>
</dbReference>
<keyword evidence="6 10" id="KW-0472">Membrane</keyword>
<proteinExistence type="predicted"/>
<feature type="transmembrane region" description="Helical" evidence="10">
    <location>
        <begin position="498"/>
        <end position="518"/>
    </location>
</feature>
<feature type="disulfide bond" evidence="8">
    <location>
        <begin position="183"/>
        <end position="192"/>
    </location>
</feature>
<dbReference type="AlphaFoldDB" id="A0A7I4YTD2"/>
<dbReference type="GO" id="GO:0046872">
    <property type="term" value="F:metal ion binding"/>
    <property type="evidence" value="ECO:0007669"/>
    <property type="project" value="UniProtKB-KW"/>
</dbReference>
<evidence type="ECO:0000256" key="7">
    <source>
        <dbReference type="PIRSR" id="PIRSR600175-1"/>
    </source>
</evidence>
<dbReference type="GO" id="GO:0005886">
    <property type="term" value="C:plasma membrane"/>
    <property type="evidence" value="ECO:0007669"/>
    <property type="project" value="TreeGrafter"/>
</dbReference>
<feature type="transmembrane region" description="Helical" evidence="10">
    <location>
        <begin position="135"/>
        <end position="154"/>
    </location>
</feature>
<dbReference type="PANTHER" id="PTHR11616">
    <property type="entry name" value="SODIUM/CHLORIDE DEPENDENT TRANSPORTER"/>
    <property type="match status" value="1"/>
</dbReference>
<evidence type="ECO:0000256" key="8">
    <source>
        <dbReference type="PIRSR" id="PIRSR600175-2"/>
    </source>
</evidence>
<feature type="transmembrane region" description="Helical" evidence="10">
    <location>
        <begin position="617"/>
        <end position="637"/>
    </location>
</feature>
<name>A0A7I4YTD2_HAECO</name>
<feature type="region of interest" description="Disordered" evidence="9">
    <location>
        <begin position="1"/>
        <end position="26"/>
    </location>
</feature>
<dbReference type="PANTHER" id="PTHR11616:SF241">
    <property type="entry name" value="SODIUM- AND CHLORIDE-DEPENDENT GLYCINE TRANSPORTER 2"/>
    <property type="match status" value="1"/>
</dbReference>
<dbReference type="InterPro" id="IPR037272">
    <property type="entry name" value="SNS_sf"/>
</dbReference>
<feature type="transmembrane region" description="Helical" evidence="10">
    <location>
        <begin position="388"/>
        <end position="409"/>
    </location>
</feature>